<keyword evidence="2" id="KW-0960">Knottin</keyword>
<keyword evidence="1" id="KW-0929">Antimicrobial</keyword>
<organism evidence="5 6">
    <name type="scientific">Penicillium coprophilum</name>
    <dbReference type="NCBI Taxonomy" id="36646"/>
    <lineage>
        <taxon>Eukaryota</taxon>
        <taxon>Fungi</taxon>
        <taxon>Dikarya</taxon>
        <taxon>Ascomycota</taxon>
        <taxon>Pezizomycotina</taxon>
        <taxon>Eurotiomycetes</taxon>
        <taxon>Eurotiomycetidae</taxon>
        <taxon>Eurotiales</taxon>
        <taxon>Aspergillaceae</taxon>
        <taxon>Penicillium</taxon>
    </lineage>
</organism>
<feature type="chain" id="PRO_5013048413" evidence="4">
    <location>
        <begin position="18"/>
        <end position="57"/>
    </location>
</feature>
<reference evidence="6" key="1">
    <citation type="journal article" date="2017" name="Nat. Microbiol.">
        <title>Global analysis of biosynthetic gene clusters reveals vast potential of secondary metabolite production in Penicillium species.</title>
        <authorList>
            <person name="Nielsen J.C."/>
            <person name="Grijseels S."/>
            <person name="Prigent S."/>
            <person name="Ji B."/>
            <person name="Dainat J."/>
            <person name="Nielsen K.F."/>
            <person name="Frisvad J.C."/>
            <person name="Workman M."/>
            <person name="Nielsen J."/>
        </authorList>
    </citation>
    <scope>NUCLEOTIDE SEQUENCE [LARGE SCALE GENOMIC DNA]</scope>
    <source>
        <strain evidence="6">IBT 31321</strain>
    </source>
</reference>
<dbReference type="InterPro" id="IPR024206">
    <property type="entry name" value="Gurmarin/antimicrobial_peptd"/>
</dbReference>
<name>A0A1V6UUW6_9EURO</name>
<dbReference type="InterPro" id="IPR009101">
    <property type="entry name" value="Gurmarin/antifun_pep"/>
</dbReference>
<keyword evidence="4" id="KW-0732">Signal</keyword>
<comment type="caution">
    <text evidence="5">The sequence shown here is derived from an EMBL/GenBank/DDBJ whole genome shotgun (WGS) entry which is preliminary data.</text>
</comment>
<dbReference type="EMBL" id="MDDG01000004">
    <property type="protein sequence ID" value="OQE42212.1"/>
    <property type="molecule type" value="Genomic_DNA"/>
</dbReference>
<evidence type="ECO:0000256" key="1">
    <source>
        <dbReference type="ARBA" id="ARBA00022529"/>
    </source>
</evidence>
<dbReference type="SUPFAM" id="SSF57048">
    <property type="entry name" value="Gurmarin-like"/>
    <property type="match status" value="1"/>
</dbReference>
<evidence type="ECO:0000313" key="5">
    <source>
        <dbReference type="EMBL" id="OQE42212.1"/>
    </source>
</evidence>
<dbReference type="Pfam" id="PF11410">
    <property type="entry name" value="Antifungal_pept"/>
    <property type="match status" value="1"/>
</dbReference>
<keyword evidence="6" id="KW-1185">Reference proteome</keyword>
<proteinExistence type="predicted"/>
<sequence>MRFISIVFMAIVGVALAADKAPVVIGAGFPCKADGSAGYCASGFCLQLAHENQGVCK</sequence>
<protein>
    <submittedName>
        <fullName evidence="5">Uncharacterized protein</fullName>
    </submittedName>
</protein>
<keyword evidence="3" id="KW-1015">Disulfide bond</keyword>
<feature type="signal peptide" evidence="4">
    <location>
        <begin position="1"/>
        <end position="17"/>
    </location>
</feature>
<dbReference type="Proteomes" id="UP000191500">
    <property type="component" value="Unassembled WGS sequence"/>
</dbReference>
<gene>
    <name evidence="5" type="ORF">PENCOP_c004G04233</name>
</gene>
<evidence type="ECO:0000256" key="3">
    <source>
        <dbReference type="ARBA" id="ARBA00023157"/>
    </source>
</evidence>
<evidence type="ECO:0000313" key="6">
    <source>
        <dbReference type="Proteomes" id="UP000191500"/>
    </source>
</evidence>
<accession>A0A1V6UUW6</accession>
<evidence type="ECO:0000256" key="4">
    <source>
        <dbReference type="SAM" id="SignalP"/>
    </source>
</evidence>
<dbReference type="AlphaFoldDB" id="A0A1V6UUW6"/>
<evidence type="ECO:0000256" key="2">
    <source>
        <dbReference type="ARBA" id="ARBA00022854"/>
    </source>
</evidence>